<protein>
    <recommendedName>
        <fullName evidence="4">Transposase</fullName>
    </recommendedName>
</protein>
<dbReference type="EMBL" id="CAJOBJ010026478">
    <property type="protein sequence ID" value="CAF4246988.1"/>
    <property type="molecule type" value="Genomic_DNA"/>
</dbReference>
<evidence type="ECO:0008006" key="4">
    <source>
        <dbReference type="Google" id="ProtNLM"/>
    </source>
</evidence>
<comment type="caution">
    <text evidence="2">The sequence shown here is derived from an EMBL/GenBank/DDBJ whole genome shotgun (WGS) entry which is preliminary data.</text>
</comment>
<gene>
    <name evidence="1" type="ORF">GIL414_LOCUS23516</name>
    <name evidence="2" type="ORF">SMN809_LOCUS39576</name>
</gene>
<name>A0A8S2ZA63_9BILA</name>
<dbReference type="PANTHER" id="PTHR46068">
    <property type="entry name" value="PROTEIN CBG27172"/>
    <property type="match status" value="1"/>
</dbReference>
<evidence type="ECO:0000313" key="2">
    <source>
        <dbReference type="EMBL" id="CAF4613291.1"/>
    </source>
</evidence>
<sequence>MIDTIGSIDLTYSTGRPRIVRTPGAIEKVKNRADAGGRVSIRKLARDLRISRTSIHRILKKDLKYSAYKKKFQPFLTDAHKAKRKAFANWVRINFRKEQTMRILFSDEKDFDIDGVYNLQSNRVWAPSRAIANEKGGIVEKRKFPQKGDEGTVDHARCIKEMLPVALKYGNKVFDNDWTFQQDGATPHIHQLTQQWCQGHFPSFIEKDRWPPNSPDLNPLDHSIWDWNKIASKEH</sequence>
<dbReference type="Proteomes" id="UP000681720">
    <property type="component" value="Unassembled WGS sequence"/>
</dbReference>
<dbReference type="Gene3D" id="3.30.420.10">
    <property type="entry name" value="Ribonuclease H-like superfamily/Ribonuclease H"/>
    <property type="match status" value="1"/>
</dbReference>
<reference evidence="2" key="1">
    <citation type="submission" date="2021-02" db="EMBL/GenBank/DDBJ databases">
        <authorList>
            <person name="Nowell W R."/>
        </authorList>
    </citation>
    <scope>NUCLEOTIDE SEQUENCE</scope>
</reference>
<dbReference type="AlphaFoldDB" id="A0A8S2ZA63"/>
<organism evidence="2 3">
    <name type="scientific">Rotaria magnacalcarata</name>
    <dbReference type="NCBI Taxonomy" id="392030"/>
    <lineage>
        <taxon>Eukaryota</taxon>
        <taxon>Metazoa</taxon>
        <taxon>Spiralia</taxon>
        <taxon>Gnathifera</taxon>
        <taxon>Rotifera</taxon>
        <taxon>Eurotatoria</taxon>
        <taxon>Bdelloidea</taxon>
        <taxon>Philodinida</taxon>
        <taxon>Philodinidae</taxon>
        <taxon>Rotaria</taxon>
    </lineage>
</organism>
<accession>A0A8S2ZA63</accession>
<dbReference type="GO" id="GO:0003676">
    <property type="term" value="F:nucleic acid binding"/>
    <property type="evidence" value="ECO:0007669"/>
    <property type="project" value="InterPro"/>
</dbReference>
<evidence type="ECO:0000313" key="1">
    <source>
        <dbReference type="EMBL" id="CAF4246988.1"/>
    </source>
</evidence>
<dbReference type="EMBL" id="CAJOBI010106657">
    <property type="protein sequence ID" value="CAF4613291.1"/>
    <property type="molecule type" value="Genomic_DNA"/>
</dbReference>
<dbReference type="PANTHER" id="PTHR46068:SF1">
    <property type="entry name" value="TRANSPOSASE IS30-LIKE HTH DOMAIN-CONTAINING PROTEIN"/>
    <property type="match status" value="1"/>
</dbReference>
<dbReference type="Proteomes" id="UP000676336">
    <property type="component" value="Unassembled WGS sequence"/>
</dbReference>
<dbReference type="InterPro" id="IPR036397">
    <property type="entry name" value="RNaseH_sf"/>
</dbReference>
<proteinExistence type="predicted"/>
<evidence type="ECO:0000313" key="3">
    <source>
        <dbReference type="Proteomes" id="UP000676336"/>
    </source>
</evidence>